<evidence type="ECO:0000256" key="4">
    <source>
        <dbReference type="ARBA" id="ARBA00022842"/>
    </source>
</evidence>
<reference evidence="11 12" key="1">
    <citation type="submission" date="2014-04" db="EMBL/GenBank/DDBJ databases">
        <authorList>
            <consortium name="DOE Joint Genome Institute"/>
            <person name="Kuo A."/>
            <person name="Kohler A."/>
            <person name="Costa M.D."/>
            <person name="Nagy L.G."/>
            <person name="Floudas D."/>
            <person name="Copeland A."/>
            <person name="Barry K.W."/>
            <person name="Cichocki N."/>
            <person name="Veneault-Fourrey C."/>
            <person name="LaButti K."/>
            <person name="Lindquist E.A."/>
            <person name="Lipzen A."/>
            <person name="Lundell T."/>
            <person name="Morin E."/>
            <person name="Murat C."/>
            <person name="Sun H."/>
            <person name="Tunlid A."/>
            <person name="Henrissat B."/>
            <person name="Grigoriev I.V."/>
            <person name="Hibbett D.S."/>
            <person name="Martin F."/>
            <person name="Nordberg H.P."/>
            <person name="Cantor M.N."/>
            <person name="Hua S.X."/>
        </authorList>
    </citation>
    <scope>NUCLEOTIDE SEQUENCE [LARGE SCALE GENOMIC DNA]</scope>
    <source>
        <strain evidence="11 12">441</strain>
    </source>
</reference>
<feature type="active site" evidence="5">
    <location>
        <position position="176"/>
    </location>
</feature>
<dbReference type="Proteomes" id="UP000054018">
    <property type="component" value="Unassembled WGS sequence"/>
</dbReference>
<dbReference type="CDD" id="cd09087">
    <property type="entry name" value="Ape1-like_AP-endo"/>
    <property type="match status" value="1"/>
</dbReference>
<dbReference type="GO" id="GO:0006284">
    <property type="term" value="P:base-excision repair"/>
    <property type="evidence" value="ECO:0007669"/>
    <property type="project" value="TreeGrafter"/>
</dbReference>
<sequence>MPPKRKASTIESNSDHEHDTASKSTTKKVKGKGAQESPDNSGKAANGQPTNKVPPVHISFPTRAEGTLRLATWNICGLAAAQKKGFKYYVEAEDPDILVLTETKVNSDPQDGTLNSRFGYRTWAISDKKSYSGTAALSKYKPISVTTDLPGHPDPSLVNGRIVTLEFQGCYVLATYVTNAGQGLKTLSEKNTWNRHFTTYIRDLDKKKPVIWMGDLNVAPTAQDLANPKPNWNKTPGYTKDETEAFKHILDSPESEERPGKFIDIWRQRHPDDRHYTYFSYRFNCRAKGIGWRLDMFVVSERIAEKVKMCEIRSEIYGVSDHVPVIMEIENDVITGMP</sequence>
<keyword evidence="8" id="KW-0227">DNA damage</keyword>
<dbReference type="AlphaFoldDB" id="A0A0D0AFH8"/>
<dbReference type="SUPFAM" id="SSF56219">
    <property type="entry name" value="DNase I-like"/>
    <property type="match status" value="1"/>
</dbReference>
<dbReference type="PROSITE" id="PS51435">
    <property type="entry name" value="AP_NUCLEASE_F1_4"/>
    <property type="match status" value="1"/>
</dbReference>
<dbReference type="NCBIfam" id="TIGR00633">
    <property type="entry name" value="xth"/>
    <property type="match status" value="1"/>
</dbReference>
<evidence type="ECO:0000256" key="6">
    <source>
        <dbReference type="PIRSR" id="PIRSR604808-2"/>
    </source>
</evidence>
<gene>
    <name evidence="11" type="ORF">PISMIDRAFT_669814</name>
</gene>
<dbReference type="PANTHER" id="PTHR22748:SF6">
    <property type="entry name" value="DNA-(APURINIC OR APYRIMIDINIC SITE) ENDONUCLEASE"/>
    <property type="match status" value="1"/>
</dbReference>
<protein>
    <recommendedName>
        <fullName evidence="10">Endonuclease/exonuclease/phosphatase domain-containing protein</fullName>
    </recommendedName>
</protein>
<evidence type="ECO:0000256" key="5">
    <source>
        <dbReference type="PIRSR" id="PIRSR604808-1"/>
    </source>
</evidence>
<dbReference type="GO" id="GO:0008311">
    <property type="term" value="F:double-stranded DNA 3'-5' DNA exonuclease activity"/>
    <property type="evidence" value="ECO:0007669"/>
    <property type="project" value="TreeGrafter"/>
</dbReference>
<dbReference type="GO" id="GO:0003906">
    <property type="term" value="F:DNA-(apurinic or apyrimidinic site) endonuclease activity"/>
    <property type="evidence" value="ECO:0007669"/>
    <property type="project" value="TreeGrafter"/>
</dbReference>
<comment type="cofactor">
    <cofactor evidence="6 8">
        <name>Mg(2+)</name>
        <dbReference type="ChEBI" id="CHEBI:18420"/>
    </cofactor>
    <cofactor evidence="6 8">
        <name>Mn(2+)</name>
        <dbReference type="ChEBI" id="CHEBI:29035"/>
    </cofactor>
    <text evidence="6 8">Probably binds two magnesium or manganese ions per subunit.</text>
</comment>
<dbReference type="GO" id="GO:0005634">
    <property type="term" value="C:nucleus"/>
    <property type="evidence" value="ECO:0007669"/>
    <property type="project" value="TreeGrafter"/>
</dbReference>
<feature type="binding site" evidence="6">
    <location>
        <position position="215"/>
    </location>
    <ligand>
        <name>Mg(2+)</name>
        <dbReference type="ChEBI" id="CHEBI:18420"/>
        <label>1</label>
    </ligand>
</feature>
<dbReference type="OrthoDB" id="498125at2759"/>
<feature type="binding site" evidence="6">
    <location>
        <position position="102"/>
    </location>
    <ligand>
        <name>Mg(2+)</name>
        <dbReference type="ChEBI" id="CHEBI:18420"/>
        <label>1</label>
    </ligand>
</feature>
<feature type="site" description="Interaction with DNA substrate" evidence="7">
    <location>
        <position position="322"/>
    </location>
</feature>
<evidence type="ECO:0000256" key="9">
    <source>
        <dbReference type="SAM" id="MobiDB-lite"/>
    </source>
</evidence>
<dbReference type="InterPro" id="IPR004808">
    <property type="entry name" value="AP_endonuc_1"/>
</dbReference>
<name>A0A0D0AFH8_9AGAM</name>
<dbReference type="InterPro" id="IPR005135">
    <property type="entry name" value="Endo/exonuclease/phosphatase"/>
</dbReference>
<feature type="binding site" evidence="6">
    <location>
        <position position="217"/>
    </location>
    <ligand>
        <name>Mg(2+)</name>
        <dbReference type="ChEBI" id="CHEBI:18420"/>
        <label>1</label>
    </ligand>
</feature>
<keyword evidence="4 6" id="KW-0460">Magnesium</keyword>
<dbReference type="Gene3D" id="3.60.10.10">
    <property type="entry name" value="Endonuclease/exonuclease/phosphatase"/>
    <property type="match status" value="1"/>
</dbReference>
<feature type="region of interest" description="Disordered" evidence="9">
    <location>
        <begin position="1"/>
        <end position="58"/>
    </location>
</feature>
<dbReference type="Pfam" id="PF03372">
    <property type="entry name" value="Exo_endo_phos"/>
    <property type="match status" value="1"/>
</dbReference>
<keyword evidence="12" id="KW-1185">Reference proteome</keyword>
<evidence type="ECO:0000256" key="2">
    <source>
        <dbReference type="ARBA" id="ARBA00022723"/>
    </source>
</evidence>
<dbReference type="EMBL" id="KN833685">
    <property type="protein sequence ID" value="KIK30888.1"/>
    <property type="molecule type" value="Genomic_DNA"/>
</dbReference>
<evidence type="ECO:0000313" key="12">
    <source>
        <dbReference type="Proteomes" id="UP000054018"/>
    </source>
</evidence>
<dbReference type="GO" id="GO:0008081">
    <property type="term" value="F:phosphoric diester hydrolase activity"/>
    <property type="evidence" value="ECO:0007669"/>
    <property type="project" value="TreeGrafter"/>
</dbReference>
<evidence type="ECO:0000256" key="3">
    <source>
        <dbReference type="ARBA" id="ARBA00022801"/>
    </source>
</evidence>
<evidence type="ECO:0000256" key="7">
    <source>
        <dbReference type="PIRSR" id="PIRSR604808-3"/>
    </source>
</evidence>
<feature type="domain" description="Endonuclease/exonuclease/phosphatase" evidence="10">
    <location>
        <begin position="71"/>
        <end position="322"/>
    </location>
</feature>
<keyword evidence="3" id="KW-0378">Hydrolase</keyword>
<feature type="site" description="Transition state stabilizer" evidence="7">
    <location>
        <position position="217"/>
    </location>
</feature>
<feature type="active site" description="Proton acceptor" evidence="5">
    <location>
        <position position="322"/>
    </location>
</feature>
<dbReference type="InterPro" id="IPR036691">
    <property type="entry name" value="Endo/exonu/phosph_ase_sf"/>
</dbReference>
<feature type="binding site" evidence="6">
    <location>
        <position position="321"/>
    </location>
    <ligand>
        <name>Mg(2+)</name>
        <dbReference type="ChEBI" id="CHEBI:18420"/>
        <label>1</label>
    </ligand>
</feature>
<dbReference type="PANTHER" id="PTHR22748">
    <property type="entry name" value="AP ENDONUCLEASE"/>
    <property type="match status" value="1"/>
</dbReference>
<dbReference type="GO" id="GO:0046872">
    <property type="term" value="F:metal ion binding"/>
    <property type="evidence" value="ECO:0007669"/>
    <property type="project" value="UniProtKB-KW"/>
</dbReference>
<feature type="binding site" evidence="6">
    <location>
        <position position="322"/>
    </location>
    <ligand>
        <name>Mg(2+)</name>
        <dbReference type="ChEBI" id="CHEBI:18420"/>
        <label>1</label>
    </ligand>
</feature>
<feature type="binding site" evidence="6">
    <location>
        <position position="74"/>
    </location>
    <ligand>
        <name>Mg(2+)</name>
        <dbReference type="ChEBI" id="CHEBI:18420"/>
        <label>1</label>
    </ligand>
</feature>
<dbReference type="HOGENOM" id="CLU_027539_1_1_1"/>
<dbReference type="NCBIfam" id="TIGR00195">
    <property type="entry name" value="exoDNase_III"/>
    <property type="match status" value="1"/>
</dbReference>
<evidence type="ECO:0000259" key="10">
    <source>
        <dbReference type="Pfam" id="PF03372"/>
    </source>
</evidence>
<keyword evidence="8" id="KW-0234">DNA repair</keyword>
<evidence type="ECO:0000313" key="11">
    <source>
        <dbReference type="EMBL" id="KIK30888.1"/>
    </source>
</evidence>
<comment type="similarity">
    <text evidence="1 8">Belongs to the DNA repair enzymes AP/ExoA family.</text>
</comment>
<dbReference type="STRING" id="765257.A0A0D0AFH8"/>
<reference evidence="12" key="2">
    <citation type="submission" date="2015-01" db="EMBL/GenBank/DDBJ databases">
        <title>Evolutionary Origins and Diversification of the Mycorrhizal Mutualists.</title>
        <authorList>
            <consortium name="DOE Joint Genome Institute"/>
            <consortium name="Mycorrhizal Genomics Consortium"/>
            <person name="Kohler A."/>
            <person name="Kuo A."/>
            <person name="Nagy L.G."/>
            <person name="Floudas D."/>
            <person name="Copeland A."/>
            <person name="Barry K.W."/>
            <person name="Cichocki N."/>
            <person name="Veneault-Fourrey C."/>
            <person name="LaButti K."/>
            <person name="Lindquist E.A."/>
            <person name="Lipzen A."/>
            <person name="Lundell T."/>
            <person name="Morin E."/>
            <person name="Murat C."/>
            <person name="Riley R."/>
            <person name="Ohm R."/>
            <person name="Sun H."/>
            <person name="Tunlid A."/>
            <person name="Henrissat B."/>
            <person name="Grigoriev I.V."/>
            <person name="Hibbett D.S."/>
            <person name="Martin F."/>
        </authorList>
    </citation>
    <scope>NUCLEOTIDE SEQUENCE [LARGE SCALE GENOMIC DNA]</scope>
    <source>
        <strain evidence="12">441</strain>
    </source>
</reference>
<accession>A0A0D0AFH8</accession>
<evidence type="ECO:0000256" key="8">
    <source>
        <dbReference type="RuleBase" id="RU362131"/>
    </source>
</evidence>
<keyword evidence="6" id="KW-0464">Manganese</keyword>
<organism evidence="11 12">
    <name type="scientific">Pisolithus microcarpus 441</name>
    <dbReference type="NCBI Taxonomy" id="765257"/>
    <lineage>
        <taxon>Eukaryota</taxon>
        <taxon>Fungi</taxon>
        <taxon>Dikarya</taxon>
        <taxon>Basidiomycota</taxon>
        <taxon>Agaricomycotina</taxon>
        <taxon>Agaricomycetes</taxon>
        <taxon>Agaricomycetidae</taxon>
        <taxon>Boletales</taxon>
        <taxon>Sclerodermatineae</taxon>
        <taxon>Pisolithaceae</taxon>
        <taxon>Pisolithus</taxon>
    </lineage>
</organism>
<proteinExistence type="inferred from homology"/>
<feature type="active site" description="Proton donor/acceptor" evidence="5">
    <location>
        <position position="215"/>
    </location>
</feature>
<evidence type="ECO:0000256" key="1">
    <source>
        <dbReference type="ARBA" id="ARBA00007092"/>
    </source>
</evidence>
<keyword evidence="2 6" id="KW-0479">Metal-binding</keyword>
<feature type="site" description="Important for catalytic activity" evidence="7">
    <location>
        <position position="295"/>
    </location>
</feature>